<keyword evidence="2" id="KW-1185">Reference proteome</keyword>
<protein>
    <submittedName>
        <fullName evidence="1">Uncharacterized protein</fullName>
    </submittedName>
</protein>
<dbReference type="EMBL" id="LAVV01007238">
    <property type="protein sequence ID" value="KNZ56624.1"/>
    <property type="molecule type" value="Genomic_DNA"/>
</dbReference>
<dbReference type="VEuPathDB" id="FungiDB:VP01_2361g2"/>
<dbReference type="Proteomes" id="UP000037035">
    <property type="component" value="Unassembled WGS sequence"/>
</dbReference>
<evidence type="ECO:0000313" key="1">
    <source>
        <dbReference type="EMBL" id="KNZ56624.1"/>
    </source>
</evidence>
<evidence type="ECO:0000313" key="2">
    <source>
        <dbReference type="Proteomes" id="UP000037035"/>
    </source>
</evidence>
<proteinExistence type="predicted"/>
<name>A0A0L6V7C5_9BASI</name>
<reference evidence="1 2" key="1">
    <citation type="submission" date="2015-08" db="EMBL/GenBank/DDBJ databases">
        <title>Next Generation Sequencing and Analysis of the Genome of Puccinia sorghi L Schw, the Causal Agent of Maize Common Rust.</title>
        <authorList>
            <person name="Rochi L."/>
            <person name="Burguener G."/>
            <person name="Darino M."/>
            <person name="Turjanski A."/>
            <person name="Kreff E."/>
            <person name="Dieguez M.J."/>
            <person name="Sacco F."/>
        </authorList>
    </citation>
    <scope>NUCLEOTIDE SEQUENCE [LARGE SCALE GENOMIC DNA]</scope>
    <source>
        <strain evidence="1 2">RO10H11247</strain>
    </source>
</reference>
<organism evidence="1 2">
    <name type="scientific">Puccinia sorghi</name>
    <dbReference type="NCBI Taxonomy" id="27349"/>
    <lineage>
        <taxon>Eukaryota</taxon>
        <taxon>Fungi</taxon>
        <taxon>Dikarya</taxon>
        <taxon>Basidiomycota</taxon>
        <taxon>Pucciniomycotina</taxon>
        <taxon>Pucciniomycetes</taxon>
        <taxon>Pucciniales</taxon>
        <taxon>Pucciniaceae</taxon>
        <taxon>Puccinia</taxon>
    </lineage>
</organism>
<dbReference type="AlphaFoldDB" id="A0A0L6V7C5"/>
<accession>A0A0L6V7C5</accession>
<gene>
    <name evidence="1" type="ORF">VP01_2361g2</name>
</gene>
<sequence>MCVKYSLVSLWKTSRLVKTVNVLPFDRWINQSKKIPVHPTHNSPFPLPLTPPQFNLPSLGLAPQAPCCATSGPPGAPPAPLAPCSGLWNNSCLSDPPPVPSRAPKPEPPTFSARMKKAKFNPLNQAKALKILCSVYFGLPQLSGYTMSSAAATAKTRSYFLAYKDSTPHFRNLNCPIRILKIGSATHLDQCGNFLASFQPKNYVAFGSNLALAAWTRNSAQHWKAGKCCSRKMGWQCRWPDSMTGSKTKVQEKKRFKGAVPSQIWGSERERGSLCKYKVILQKQKRRRMEQREGKFGISTGCACHHMCDTLVNPRGGGFAIVLTEWGSASVVWVLFLSKKYNQLLFTPRLCCIRGVHIYMLVELKRLLNTLQKKLAQLPEVDVQKLPGSFCCYSKIYSRLIQLSFDAQSLCILHSDFANTSKYANRWILDDSLAGACCMSTTGS</sequence>
<comment type="caution">
    <text evidence="1">The sequence shown here is derived from an EMBL/GenBank/DDBJ whole genome shotgun (WGS) entry which is preliminary data.</text>
</comment>